<sequence length="300" mass="31809">MRTRETRETRDIRGTWATRARRSWWTTRSARKDTEVRRGTRVNAKHEAHGGRAGRDERTGWHATAPATGGRDGARRACAAVLATVTGVAVLAACGLEDHRETAGGGTATSAPPFTPKAPLPSGRPLGPDAHVPRPTGVDGTDATAVAEAWVQVAYGHDTKYDTGPRDAVLRSARWFTAARAKAERSYRPASGAGEQWNSWAAHEAWTTVDVEADDDGDAPADSARDAYRALFVDGTAHGRDGWTGTGPQATVYVKLVRPGKGEPWRVDGVRTVEAAVSAPDPSGSDSAAPSTTSPSARPE</sequence>
<evidence type="ECO:0000313" key="3">
    <source>
        <dbReference type="Proteomes" id="UP000001444"/>
    </source>
</evidence>
<accession>C9YXS1</accession>
<evidence type="ECO:0000313" key="2">
    <source>
        <dbReference type="EMBL" id="CBG70850.1"/>
    </source>
</evidence>
<protein>
    <submittedName>
        <fullName evidence="2">Uncharacterized protein</fullName>
    </submittedName>
</protein>
<organism evidence="2 3">
    <name type="scientific">Streptomyces scabiei (strain 87.22)</name>
    <dbReference type="NCBI Taxonomy" id="680198"/>
    <lineage>
        <taxon>Bacteria</taxon>
        <taxon>Bacillati</taxon>
        <taxon>Actinomycetota</taxon>
        <taxon>Actinomycetes</taxon>
        <taxon>Kitasatosporales</taxon>
        <taxon>Streptomycetaceae</taxon>
        <taxon>Streptomyces</taxon>
    </lineage>
</organism>
<dbReference type="AlphaFoldDB" id="C9YXS1"/>
<name>C9YXS1_STRSW</name>
<keyword evidence="3" id="KW-1185">Reference proteome</keyword>
<feature type="region of interest" description="Disordered" evidence="1">
    <location>
        <begin position="276"/>
        <end position="300"/>
    </location>
</feature>
<dbReference type="EMBL" id="FN554889">
    <property type="protein sequence ID" value="CBG70850.1"/>
    <property type="molecule type" value="Genomic_DNA"/>
</dbReference>
<feature type="compositionally biased region" description="Basic and acidic residues" evidence="1">
    <location>
        <begin position="32"/>
        <end position="60"/>
    </location>
</feature>
<proteinExistence type="predicted"/>
<feature type="region of interest" description="Disordered" evidence="1">
    <location>
        <begin position="102"/>
        <end position="140"/>
    </location>
</feature>
<dbReference type="Proteomes" id="UP000001444">
    <property type="component" value="Chromosome"/>
</dbReference>
<dbReference type="STRING" id="680198.SCAB_37641"/>
<dbReference type="KEGG" id="scb:SCAB_37641"/>
<feature type="region of interest" description="Disordered" evidence="1">
    <location>
        <begin position="32"/>
        <end position="71"/>
    </location>
</feature>
<dbReference type="HOGENOM" id="CLU_927254_0_0_11"/>
<dbReference type="eggNOG" id="ENOG502ZSQ1">
    <property type="taxonomic scope" value="Bacteria"/>
</dbReference>
<evidence type="ECO:0000256" key="1">
    <source>
        <dbReference type="SAM" id="MobiDB-lite"/>
    </source>
</evidence>
<reference evidence="2 3" key="1">
    <citation type="journal article" date="2010" name="Mol. Plant Microbe Interact.">
        <title>Streptomyces scabies 87-22 contains a coronafacic acid-like biosynthetic cluster that contributes to plant-microbe interactions.</title>
        <authorList>
            <person name="Bignell D.R."/>
            <person name="Seipke R.F."/>
            <person name="Huguet-Tapia J.C."/>
            <person name="Chambers A.H."/>
            <person name="Parry R.J."/>
            <person name="Loria R."/>
        </authorList>
    </citation>
    <scope>NUCLEOTIDE SEQUENCE [LARGE SCALE GENOMIC DNA]</scope>
    <source>
        <strain evidence="2 3">87.22</strain>
    </source>
</reference>
<gene>
    <name evidence="2" type="ordered locus">SCAB_37641</name>
</gene>